<accession>A0A2B4RUP5</accession>
<evidence type="ECO:0000313" key="3">
    <source>
        <dbReference type="Proteomes" id="UP000225706"/>
    </source>
</evidence>
<gene>
    <name evidence="2" type="primary">ubiE</name>
    <name evidence="2" type="ORF">AWC38_SpisGene15276</name>
</gene>
<dbReference type="EMBL" id="LSMT01000323">
    <property type="protein sequence ID" value="PFX20280.1"/>
    <property type="molecule type" value="Genomic_DNA"/>
</dbReference>
<evidence type="ECO:0000313" key="2">
    <source>
        <dbReference type="EMBL" id="PFX20280.1"/>
    </source>
</evidence>
<name>A0A2B4RUP5_STYPI</name>
<dbReference type="STRING" id="50429.A0A2B4RUP5"/>
<dbReference type="Proteomes" id="UP000225706">
    <property type="component" value="Unassembled WGS sequence"/>
</dbReference>
<protein>
    <submittedName>
        <fullName evidence="2">Demethylmenaquinone methyltransferase</fullName>
    </submittedName>
</protein>
<comment type="caution">
    <text evidence="2">The sequence shown here is derived from an EMBL/GenBank/DDBJ whole genome shotgun (WGS) entry which is preliminary data.</text>
</comment>
<dbReference type="GO" id="GO:0008168">
    <property type="term" value="F:methyltransferase activity"/>
    <property type="evidence" value="ECO:0007669"/>
    <property type="project" value="UniProtKB-KW"/>
</dbReference>
<keyword evidence="2" id="KW-0489">Methyltransferase</keyword>
<evidence type="ECO:0000259" key="1">
    <source>
        <dbReference type="Pfam" id="PF13649"/>
    </source>
</evidence>
<feature type="domain" description="Methyltransferase" evidence="1">
    <location>
        <begin position="77"/>
        <end position="169"/>
    </location>
</feature>
<organism evidence="2 3">
    <name type="scientific">Stylophora pistillata</name>
    <name type="common">Smooth cauliflower coral</name>
    <dbReference type="NCBI Taxonomy" id="50429"/>
    <lineage>
        <taxon>Eukaryota</taxon>
        <taxon>Metazoa</taxon>
        <taxon>Cnidaria</taxon>
        <taxon>Anthozoa</taxon>
        <taxon>Hexacorallia</taxon>
        <taxon>Scleractinia</taxon>
        <taxon>Astrocoeniina</taxon>
        <taxon>Pocilloporidae</taxon>
        <taxon>Stylophora</taxon>
    </lineage>
</organism>
<dbReference type="Gene3D" id="3.40.50.150">
    <property type="entry name" value="Vaccinia Virus protein VP39"/>
    <property type="match status" value="1"/>
</dbReference>
<reference evidence="3" key="1">
    <citation type="journal article" date="2017" name="bioRxiv">
        <title>Comparative analysis of the genomes of Stylophora pistillata and Acropora digitifera provides evidence for extensive differences between species of corals.</title>
        <authorList>
            <person name="Voolstra C.R."/>
            <person name="Li Y."/>
            <person name="Liew Y.J."/>
            <person name="Baumgarten S."/>
            <person name="Zoccola D."/>
            <person name="Flot J.-F."/>
            <person name="Tambutte S."/>
            <person name="Allemand D."/>
            <person name="Aranda M."/>
        </authorList>
    </citation>
    <scope>NUCLEOTIDE SEQUENCE [LARGE SCALE GENOMIC DNA]</scope>
</reference>
<proteinExistence type="predicted"/>
<dbReference type="PANTHER" id="PTHR43591:SF110">
    <property type="entry name" value="RHODANESE DOMAIN-CONTAINING PROTEIN"/>
    <property type="match status" value="1"/>
</dbReference>
<dbReference type="SUPFAM" id="SSF53335">
    <property type="entry name" value="S-adenosyl-L-methionine-dependent methyltransferases"/>
    <property type="match status" value="1"/>
</dbReference>
<dbReference type="InterPro" id="IPR041698">
    <property type="entry name" value="Methyltransf_25"/>
</dbReference>
<dbReference type="InterPro" id="IPR029063">
    <property type="entry name" value="SAM-dependent_MTases_sf"/>
</dbReference>
<keyword evidence="3" id="KW-1185">Reference proteome</keyword>
<dbReference type="CDD" id="cd02440">
    <property type="entry name" value="AdoMet_MTases"/>
    <property type="match status" value="1"/>
</dbReference>
<dbReference type="OrthoDB" id="3647at2759"/>
<sequence length="223" mass="26169">MDEDTDQKIFKYYQDRLWLLTTDSSQDDVIREYDEWAENYDQSMQEPNYHVPRPFARQFDATRGKLFPNIDKKNFKVLDVAAGTGLLGLELNKLGYQNIDALDMSQEMLNRARNKNIYKKCICAAMTDQRINGIETAEYDALTCSSAVCTTHVRPSAFEEMIEIVKPGGVLCFNISLVEEKSYEEKLNELENKGKWRLVLKEKIPYLREEHLEECHLYIYRRQ</sequence>
<dbReference type="AlphaFoldDB" id="A0A2B4RUP5"/>
<dbReference type="GO" id="GO:0032259">
    <property type="term" value="P:methylation"/>
    <property type="evidence" value="ECO:0007669"/>
    <property type="project" value="UniProtKB-KW"/>
</dbReference>
<dbReference type="PANTHER" id="PTHR43591">
    <property type="entry name" value="METHYLTRANSFERASE"/>
    <property type="match status" value="1"/>
</dbReference>
<keyword evidence="2" id="KW-0808">Transferase</keyword>
<dbReference type="Pfam" id="PF13649">
    <property type="entry name" value="Methyltransf_25"/>
    <property type="match status" value="1"/>
</dbReference>